<organism evidence="1 2">
    <name type="scientific">Romanomermis culicivorax</name>
    <name type="common">Nematode worm</name>
    <dbReference type="NCBI Taxonomy" id="13658"/>
    <lineage>
        <taxon>Eukaryota</taxon>
        <taxon>Metazoa</taxon>
        <taxon>Ecdysozoa</taxon>
        <taxon>Nematoda</taxon>
        <taxon>Enoplea</taxon>
        <taxon>Dorylaimia</taxon>
        <taxon>Mermithida</taxon>
        <taxon>Mermithoidea</taxon>
        <taxon>Mermithidae</taxon>
        <taxon>Romanomermis</taxon>
    </lineage>
</organism>
<sequence>MQRPEATEKILIQAPSVRSRTSRRVNFSQMFGSNINKIIIYAGPYDQGGGGSLLRVIDEFNELLLHAMNPNNKD</sequence>
<evidence type="ECO:0000313" key="2">
    <source>
        <dbReference type="WBParaSite" id="nRc.2.0.1.t04597-RA"/>
    </source>
</evidence>
<proteinExistence type="predicted"/>
<dbReference type="WBParaSite" id="nRc.2.0.1.t04597-RA">
    <property type="protein sequence ID" value="nRc.2.0.1.t04597-RA"/>
    <property type="gene ID" value="nRc.2.0.1.g04597"/>
</dbReference>
<keyword evidence="1" id="KW-1185">Reference proteome</keyword>
<accession>A0A915HT77</accession>
<protein>
    <submittedName>
        <fullName evidence="2">Uncharacterized protein</fullName>
    </submittedName>
</protein>
<dbReference type="AlphaFoldDB" id="A0A915HT77"/>
<name>A0A915HT77_ROMCU</name>
<evidence type="ECO:0000313" key="1">
    <source>
        <dbReference type="Proteomes" id="UP000887565"/>
    </source>
</evidence>
<reference evidence="2" key="1">
    <citation type="submission" date="2022-11" db="UniProtKB">
        <authorList>
            <consortium name="WormBaseParasite"/>
        </authorList>
    </citation>
    <scope>IDENTIFICATION</scope>
</reference>
<dbReference type="Proteomes" id="UP000887565">
    <property type="component" value="Unplaced"/>
</dbReference>